<sequence>MTYHQWRHSTKSKPIKWIELEFDYGWIHVDASKAIESALEAAYRAGLKHGRKDAVNTTK</sequence>
<name>A0A0F9YDL0_9BACT</name>
<accession>A0A0F9YDL0</accession>
<reference evidence="1 2" key="1">
    <citation type="journal article" date="2015" name="Nature">
        <title>rRNA introns, odd ribosomes, and small enigmatic genomes across a large radiation of phyla.</title>
        <authorList>
            <person name="Brown C.T."/>
            <person name="Hug L.A."/>
            <person name="Thomas B.C."/>
            <person name="Sharon I."/>
            <person name="Castelle C.J."/>
            <person name="Singh A."/>
            <person name="Wilkins M.J."/>
            <person name="Williams K.H."/>
            <person name="Banfield J.F."/>
        </authorList>
    </citation>
    <scope>NUCLEOTIDE SEQUENCE [LARGE SCALE GENOMIC DNA]</scope>
</reference>
<dbReference type="AlphaFoldDB" id="A0A0F9YDL0"/>
<evidence type="ECO:0000313" key="2">
    <source>
        <dbReference type="Proteomes" id="UP000034934"/>
    </source>
</evidence>
<proteinExistence type="predicted"/>
<dbReference type="Proteomes" id="UP000034934">
    <property type="component" value="Unassembled WGS sequence"/>
</dbReference>
<evidence type="ECO:0000313" key="1">
    <source>
        <dbReference type="EMBL" id="KKP29413.1"/>
    </source>
</evidence>
<protein>
    <submittedName>
        <fullName evidence="1">Uncharacterized protein</fullName>
    </submittedName>
</protein>
<gene>
    <name evidence="1" type="ORF">UR19_C0015G0009</name>
</gene>
<dbReference type="EMBL" id="LBOG01000015">
    <property type="protein sequence ID" value="KKP29413.1"/>
    <property type="molecule type" value="Genomic_DNA"/>
</dbReference>
<comment type="caution">
    <text evidence="1">The sequence shown here is derived from an EMBL/GenBank/DDBJ whole genome shotgun (WGS) entry which is preliminary data.</text>
</comment>
<organism evidence="1 2">
    <name type="scientific">Candidatus Nomurabacteria bacterium GW2011_GWF1_31_48</name>
    <dbReference type="NCBI Taxonomy" id="1618767"/>
    <lineage>
        <taxon>Bacteria</taxon>
        <taxon>Candidatus Nomuraibacteriota</taxon>
    </lineage>
</organism>